<organism evidence="2 3">
    <name type="scientific">Nonomuraea rubra</name>
    <dbReference type="NCBI Taxonomy" id="46180"/>
    <lineage>
        <taxon>Bacteria</taxon>
        <taxon>Bacillati</taxon>
        <taxon>Actinomycetota</taxon>
        <taxon>Actinomycetes</taxon>
        <taxon>Streptosporangiales</taxon>
        <taxon>Streptosporangiaceae</taxon>
        <taxon>Nonomuraea</taxon>
    </lineage>
</organism>
<feature type="compositionally biased region" description="Low complexity" evidence="1">
    <location>
        <begin position="31"/>
        <end position="67"/>
    </location>
</feature>
<comment type="caution">
    <text evidence="2">The sequence shown here is derived from an EMBL/GenBank/DDBJ whole genome shotgun (WGS) entry which is preliminary data.</text>
</comment>
<gene>
    <name evidence="2" type="ORF">HD593_006309</name>
</gene>
<dbReference type="EMBL" id="JACHMI010000001">
    <property type="protein sequence ID" value="MBB6551514.1"/>
    <property type="molecule type" value="Genomic_DNA"/>
</dbReference>
<protein>
    <submittedName>
        <fullName evidence="2">Uncharacterized protein</fullName>
    </submittedName>
</protein>
<accession>A0A7X0NXL6</accession>
<feature type="region of interest" description="Disordered" evidence="1">
    <location>
        <begin position="1"/>
        <end position="82"/>
    </location>
</feature>
<sequence length="147" mass="14336">MRPVARSSGTRPRSAASGIMISLARSPGPRAAPITATSGTSAPSGSAPSACSRTTAPAAAALTTSAAQETRRGPTRSSIGPASALTSTYGAISANATIPVCTALPVLTYTNQGSAMADTRVPVSATVMAASTPAKDRALMPVPAGPG</sequence>
<proteinExistence type="predicted"/>
<dbReference type="Proteomes" id="UP000565579">
    <property type="component" value="Unassembled WGS sequence"/>
</dbReference>
<keyword evidence="3" id="KW-1185">Reference proteome</keyword>
<reference evidence="2 3" key="1">
    <citation type="submission" date="2020-08" db="EMBL/GenBank/DDBJ databases">
        <title>Sequencing the genomes of 1000 actinobacteria strains.</title>
        <authorList>
            <person name="Klenk H.-P."/>
        </authorList>
    </citation>
    <scope>NUCLEOTIDE SEQUENCE [LARGE SCALE GENOMIC DNA]</scope>
    <source>
        <strain evidence="2 3">DSM 43768</strain>
    </source>
</reference>
<dbReference type="AlphaFoldDB" id="A0A7X0NXL6"/>
<evidence type="ECO:0000313" key="3">
    <source>
        <dbReference type="Proteomes" id="UP000565579"/>
    </source>
</evidence>
<evidence type="ECO:0000256" key="1">
    <source>
        <dbReference type="SAM" id="MobiDB-lite"/>
    </source>
</evidence>
<evidence type="ECO:0000313" key="2">
    <source>
        <dbReference type="EMBL" id="MBB6551514.1"/>
    </source>
</evidence>
<name>A0A7X0NXL6_9ACTN</name>